<dbReference type="EMBL" id="DXCQ01000061">
    <property type="protein sequence ID" value="HIY97347.1"/>
    <property type="molecule type" value="Genomic_DNA"/>
</dbReference>
<gene>
    <name evidence="6 7" type="primary">rsmG</name>
    <name evidence="7" type="ORF">H9729_06630</name>
</gene>
<dbReference type="Gene3D" id="3.40.50.150">
    <property type="entry name" value="Vaccinia Virus protein VP39"/>
    <property type="match status" value="1"/>
</dbReference>
<keyword evidence="5 6" id="KW-0949">S-adenosyl-L-methionine</keyword>
<dbReference type="GO" id="GO:0070043">
    <property type="term" value="F:rRNA (guanine-N7-)-methyltransferase activity"/>
    <property type="evidence" value="ECO:0007669"/>
    <property type="project" value="UniProtKB-UniRule"/>
</dbReference>
<dbReference type="SUPFAM" id="SSF53335">
    <property type="entry name" value="S-adenosyl-L-methionine-dependent methyltransferases"/>
    <property type="match status" value="1"/>
</dbReference>
<feature type="binding site" evidence="6">
    <location>
        <position position="136"/>
    </location>
    <ligand>
        <name>S-adenosyl-L-methionine</name>
        <dbReference type="ChEBI" id="CHEBI:59789"/>
    </ligand>
</feature>
<evidence type="ECO:0000256" key="5">
    <source>
        <dbReference type="ARBA" id="ARBA00022691"/>
    </source>
</evidence>
<keyword evidence="4 6" id="KW-0808">Transferase</keyword>
<evidence type="ECO:0000313" key="8">
    <source>
        <dbReference type="Proteomes" id="UP000886750"/>
    </source>
</evidence>
<comment type="similarity">
    <text evidence="6">Belongs to the methyltransferase superfamily. RNA methyltransferase RsmG family.</text>
</comment>
<comment type="function">
    <text evidence="6">Specifically methylates the N7 position of a guanine in 16S rRNA.</text>
</comment>
<dbReference type="EC" id="2.1.1.-" evidence="6"/>
<dbReference type="Proteomes" id="UP000886750">
    <property type="component" value="Unassembled WGS sequence"/>
</dbReference>
<comment type="subcellular location">
    <subcellularLocation>
        <location evidence="6">Cytoplasm</location>
    </subcellularLocation>
</comment>
<evidence type="ECO:0000256" key="1">
    <source>
        <dbReference type="ARBA" id="ARBA00022490"/>
    </source>
</evidence>
<sequence>MTEYERLIREGETGEKFSAFYALLSEYNQKVNLTRIVGREDCYRKHFLDSLLGEKFFPQGAACLEVGSGGGFPSVPLMIARPDLSFVLVESVGKKCAFLERAAAELGLNAVVLNARAEEIAREEKYREKFGVCCARAVARLNTLAEYCVPFVKKGGYFVAYKGNAAEEIEEAQNAFRILGVRLMAAEQYELPEEAGARTVIAAIKEKNTPAQYPRGRGKERSKPL</sequence>
<dbReference type="FunFam" id="3.40.50.150:FF:000041">
    <property type="entry name" value="Ribosomal RNA small subunit methyltransferase G"/>
    <property type="match status" value="1"/>
</dbReference>
<dbReference type="PIRSF" id="PIRSF003078">
    <property type="entry name" value="GidB"/>
    <property type="match status" value="1"/>
</dbReference>
<dbReference type="InterPro" id="IPR029063">
    <property type="entry name" value="SAM-dependent_MTases_sf"/>
</dbReference>
<dbReference type="GO" id="GO:0005829">
    <property type="term" value="C:cytosol"/>
    <property type="evidence" value="ECO:0007669"/>
    <property type="project" value="TreeGrafter"/>
</dbReference>
<reference evidence="7" key="1">
    <citation type="journal article" date="2021" name="PeerJ">
        <title>Extensive microbial diversity within the chicken gut microbiome revealed by metagenomics and culture.</title>
        <authorList>
            <person name="Gilroy R."/>
            <person name="Ravi A."/>
            <person name="Getino M."/>
            <person name="Pursley I."/>
            <person name="Horton D.L."/>
            <person name="Alikhan N.F."/>
            <person name="Baker D."/>
            <person name="Gharbi K."/>
            <person name="Hall N."/>
            <person name="Watson M."/>
            <person name="Adriaenssens E.M."/>
            <person name="Foster-Nyarko E."/>
            <person name="Jarju S."/>
            <person name="Secka A."/>
            <person name="Antonio M."/>
            <person name="Oren A."/>
            <person name="Chaudhuri R.R."/>
            <person name="La Ragione R."/>
            <person name="Hildebrand F."/>
            <person name="Pallen M.J."/>
        </authorList>
    </citation>
    <scope>NUCLEOTIDE SEQUENCE</scope>
    <source>
        <strain evidence="7">1345</strain>
    </source>
</reference>
<evidence type="ECO:0000256" key="4">
    <source>
        <dbReference type="ARBA" id="ARBA00022679"/>
    </source>
</evidence>
<keyword evidence="2 6" id="KW-0698">rRNA processing</keyword>
<dbReference type="AlphaFoldDB" id="A0A9D1ZW91"/>
<evidence type="ECO:0000313" key="7">
    <source>
        <dbReference type="EMBL" id="HIY97347.1"/>
    </source>
</evidence>
<proteinExistence type="inferred from homology"/>
<comment type="caution">
    <text evidence="7">The sequence shown here is derived from an EMBL/GenBank/DDBJ whole genome shotgun (WGS) entry which is preliminary data.</text>
</comment>
<dbReference type="Pfam" id="PF02527">
    <property type="entry name" value="GidB"/>
    <property type="match status" value="1"/>
</dbReference>
<dbReference type="NCBIfam" id="TIGR00138">
    <property type="entry name" value="rsmG_gidB"/>
    <property type="match status" value="1"/>
</dbReference>
<reference evidence="7" key="2">
    <citation type="submission" date="2021-04" db="EMBL/GenBank/DDBJ databases">
        <authorList>
            <person name="Gilroy R."/>
        </authorList>
    </citation>
    <scope>NUCLEOTIDE SEQUENCE</scope>
    <source>
        <strain evidence="7">1345</strain>
    </source>
</reference>
<accession>A0A9D1ZW91</accession>
<evidence type="ECO:0000256" key="3">
    <source>
        <dbReference type="ARBA" id="ARBA00022603"/>
    </source>
</evidence>
<feature type="binding site" evidence="6">
    <location>
        <position position="67"/>
    </location>
    <ligand>
        <name>S-adenosyl-L-methionine</name>
        <dbReference type="ChEBI" id="CHEBI:59789"/>
    </ligand>
</feature>
<protein>
    <recommendedName>
        <fullName evidence="6">Ribosomal RNA small subunit methyltransferase G</fullName>
        <ecNumber evidence="6">2.1.1.-</ecNumber>
    </recommendedName>
    <alternativeName>
        <fullName evidence="6">16S rRNA 7-methylguanosine methyltransferase</fullName>
        <shortName evidence="6">16S rRNA m7G methyltransferase</shortName>
    </alternativeName>
</protein>
<dbReference type="PANTHER" id="PTHR31760:SF0">
    <property type="entry name" value="S-ADENOSYL-L-METHIONINE-DEPENDENT METHYLTRANSFERASES SUPERFAMILY PROTEIN"/>
    <property type="match status" value="1"/>
</dbReference>
<comment type="caution">
    <text evidence="6">Lacks conserved residue(s) required for the propagation of feature annotation.</text>
</comment>
<evidence type="ECO:0000256" key="6">
    <source>
        <dbReference type="HAMAP-Rule" id="MF_00074"/>
    </source>
</evidence>
<name>A0A9D1ZW91_9FIRM</name>
<dbReference type="HAMAP" id="MF_00074">
    <property type="entry name" value="16SrRNA_methyltr_G"/>
    <property type="match status" value="1"/>
</dbReference>
<keyword evidence="3 6" id="KW-0489">Methyltransferase</keyword>
<dbReference type="PANTHER" id="PTHR31760">
    <property type="entry name" value="S-ADENOSYL-L-METHIONINE-DEPENDENT METHYLTRANSFERASES SUPERFAMILY PROTEIN"/>
    <property type="match status" value="1"/>
</dbReference>
<evidence type="ECO:0000256" key="2">
    <source>
        <dbReference type="ARBA" id="ARBA00022552"/>
    </source>
</evidence>
<dbReference type="InterPro" id="IPR003682">
    <property type="entry name" value="rRNA_ssu_MeTfrase_G"/>
</dbReference>
<keyword evidence="1 6" id="KW-0963">Cytoplasm</keyword>
<feature type="binding site" evidence="6">
    <location>
        <begin position="117"/>
        <end position="118"/>
    </location>
    <ligand>
        <name>S-adenosyl-L-methionine</name>
        <dbReference type="ChEBI" id="CHEBI:59789"/>
    </ligand>
</feature>
<feature type="binding site" evidence="6">
    <location>
        <position position="72"/>
    </location>
    <ligand>
        <name>S-adenosyl-L-methionine</name>
        <dbReference type="ChEBI" id="CHEBI:59789"/>
    </ligand>
</feature>
<organism evidence="7 8">
    <name type="scientific">Candidatus Borkfalkia excrementigallinarum</name>
    <dbReference type="NCBI Taxonomy" id="2838506"/>
    <lineage>
        <taxon>Bacteria</taxon>
        <taxon>Bacillati</taxon>
        <taxon>Bacillota</taxon>
        <taxon>Clostridia</taxon>
        <taxon>Christensenellales</taxon>
        <taxon>Christensenellaceae</taxon>
        <taxon>Candidatus Borkfalkia</taxon>
    </lineage>
</organism>